<dbReference type="SUPFAM" id="SSF55729">
    <property type="entry name" value="Acyl-CoA N-acyltransferases (Nat)"/>
    <property type="match status" value="1"/>
</dbReference>
<dbReference type="Pfam" id="PF00583">
    <property type="entry name" value="Acetyltransf_1"/>
    <property type="match status" value="1"/>
</dbReference>
<evidence type="ECO:0000259" key="3">
    <source>
        <dbReference type="PROSITE" id="PS51186"/>
    </source>
</evidence>
<dbReference type="PROSITE" id="PS51186">
    <property type="entry name" value="GNAT"/>
    <property type="match status" value="1"/>
</dbReference>
<keyword evidence="2" id="KW-0012">Acyltransferase</keyword>
<protein>
    <recommendedName>
        <fullName evidence="3">N-acetyltransferase domain-containing protein</fullName>
    </recommendedName>
</protein>
<dbReference type="InterPro" id="IPR016181">
    <property type="entry name" value="Acyl_CoA_acyltransferase"/>
</dbReference>
<evidence type="ECO:0000313" key="5">
    <source>
        <dbReference type="Proteomes" id="UP001500279"/>
    </source>
</evidence>
<sequence length="143" mass="15800">MHHIRFTDHQDVPQAEAGVVDAGLDAANQQARALQDVRGLSVFARTAADEVIGGAVGRTWGDCCELQELWVAPALRNQGLASTLLGRFEDLAAQRGCRLLYLYTFSFQAPDFYRKRGYQLAFCLRGFSQGVEKYLMQKSLAAG</sequence>
<dbReference type="InterPro" id="IPR000182">
    <property type="entry name" value="GNAT_dom"/>
</dbReference>
<reference evidence="4 5" key="1">
    <citation type="journal article" date="2019" name="Int. J. Syst. Evol. Microbiol.">
        <title>The Global Catalogue of Microorganisms (GCM) 10K type strain sequencing project: providing services to taxonomists for standard genome sequencing and annotation.</title>
        <authorList>
            <consortium name="The Broad Institute Genomics Platform"/>
            <consortium name="The Broad Institute Genome Sequencing Center for Infectious Disease"/>
            <person name="Wu L."/>
            <person name="Ma J."/>
        </authorList>
    </citation>
    <scope>NUCLEOTIDE SEQUENCE [LARGE SCALE GENOMIC DNA]</scope>
    <source>
        <strain evidence="4 5">JCM 15503</strain>
    </source>
</reference>
<comment type="caution">
    <text evidence="4">The sequence shown here is derived from an EMBL/GenBank/DDBJ whole genome shotgun (WGS) entry which is preliminary data.</text>
</comment>
<dbReference type="Proteomes" id="UP001500279">
    <property type="component" value="Unassembled WGS sequence"/>
</dbReference>
<dbReference type="CDD" id="cd04301">
    <property type="entry name" value="NAT_SF"/>
    <property type="match status" value="1"/>
</dbReference>
<keyword evidence="5" id="KW-1185">Reference proteome</keyword>
<dbReference type="EMBL" id="BAAAEW010000042">
    <property type="protein sequence ID" value="GAA0764301.1"/>
    <property type="molecule type" value="Genomic_DNA"/>
</dbReference>
<dbReference type="PANTHER" id="PTHR43877">
    <property type="entry name" value="AMINOALKYLPHOSPHONATE N-ACETYLTRANSFERASE-RELATED-RELATED"/>
    <property type="match status" value="1"/>
</dbReference>
<feature type="domain" description="N-acetyltransferase" evidence="3">
    <location>
        <begin position="2"/>
        <end position="141"/>
    </location>
</feature>
<dbReference type="PANTHER" id="PTHR43877:SF2">
    <property type="entry name" value="AMINOALKYLPHOSPHONATE N-ACETYLTRANSFERASE-RELATED"/>
    <property type="match status" value="1"/>
</dbReference>
<name>A0ABN1KEX7_9BURK</name>
<evidence type="ECO:0000256" key="2">
    <source>
        <dbReference type="ARBA" id="ARBA00023315"/>
    </source>
</evidence>
<keyword evidence="1" id="KW-0808">Transferase</keyword>
<dbReference type="RefSeq" id="WP_141285686.1">
    <property type="nucleotide sequence ID" value="NZ_BAAAEW010000042.1"/>
</dbReference>
<evidence type="ECO:0000313" key="4">
    <source>
        <dbReference type="EMBL" id="GAA0764301.1"/>
    </source>
</evidence>
<accession>A0ABN1KEX7</accession>
<dbReference type="InterPro" id="IPR050832">
    <property type="entry name" value="Bact_Acetyltransf"/>
</dbReference>
<organism evidence="4 5">
    <name type="scientific">Ideonella azotifigens</name>
    <dbReference type="NCBI Taxonomy" id="513160"/>
    <lineage>
        <taxon>Bacteria</taxon>
        <taxon>Pseudomonadati</taxon>
        <taxon>Pseudomonadota</taxon>
        <taxon>Betaproteobacteria</taxon>
        <taxon>Burkholderiales</taxon>
        <taxon>Sphaerotilaceae</taxon>
        <taxon>Ideonella</taxon>
    </lineage>
</organism>
<proteinExistence type="predicted"/>
<evidence type="ECO:0000256" key="1">
    <source>
        <dbReference type="ARBA" id="ARBA00022679"/>
    </source>
</evidence>
<dbReference type="Gene3D" id="3.40.630.30">
    <property type="match status" value="1"/>
</dbReference>
<gene>
    <name evidence="4" type="ORF">GCM10009107_50230</name>
</gene>